<evidence type="ECO:0000256" key="2">
    <source>
        <dbReference type="ARBA" id="ARBA00022729"/>
    </source>
</evidence>
<evidence type="ECO:0000256" key="1">
    <source>
        <dbReference type="ARBA" id="ARBA00007164"/>
    </source>
</evidence>
<feature type="active site" evidence="7">
    <location>
        <position position="114"/>
    </location>
</feature>
<dbReference type="AlphaFoldDB" id="A0A1G8YTX0"/>
<feature type="active site" description="Proton acceptor" evidence="7">
    <location>
        <position position="62"/>
    </location>
</feature>
<name>A0A1G8YTX0_9BACI</name>
<comment type="similarity">
    <text evidence="1 9">Belongs to the peptidase S11 family.</text>
</comment>
<dbReference type="InterPro" id="IPR001967">
    <property type="entry name" value="Peptidase_S11_N"/>
</dbReference>
<keyword evidence="3" id="KW-0378">Hydrolase</keyword>
<keyword evidence="12" id="KW-0121">Carboxypeptidase</keyword>
<evidence type="ECO:0000256" key="9">
    <source>
        <dbReference type="RuleBase" id="RU004016"/>
    </source>
</evidence>
<feature type="binding site" evidence="8">
    <location>
        <position position="222"/>
    </location>
    <ligand>
        <name>substrate</name>
    </ligand>
</feature>
<proteinExistence type="inferred from homology"/>
<dbReference type="PRINTS" id="PR00725">
    <property type="entry name" value="DADACBPTASE1"/>
</dbReference>
<dbReference type="RefSeq" id="WP_245690094.1">
    <property type="nucleotide sequence ID" value="NZ_FNFL01000002.1"/>
</dbReference>
<keyword evidence="10" id="KW-1133">Transmembrane helix</keyword>
<keyword evidence="10" id="KW-0812">Transmembrane</keyword>
<dbReference type="InterPro" id="IPR012338">
    <property type="entry name" value="Beta-lactam/transpept-like"/>
</dbReference>
<evidence type="ECO:0000256" key="8">
    <source>
        <dbReference type="PIRSR" id="PIRSR618044-2"/>
    </source>
</evidence>
<dbReference type="EMBL" id="FNFL01000002">
    <property type="protein sequence ID" value="SDK06187.1"/>
    <property type="molecule type" value="Genomic_DNA"/>
</dbReference>
<evidence type="ECO:0000256" key="7">
    <source>
        <dbReference type="PIRSR" id="PIRSR618044-1"/>
    </source>
</evidence>
<dbReference type="GO" id="GO:0008360">
    <property type="term" value="P:regulation of cell shape"/>
    <property type="evidence" value="ECO:0007669"/>
    <property type="project" value="UniProtKB-KW"/>
</dbReference>
<keyword evidence="5" id="KW-0573">Peptidoglycan synthesis</keyword>
<evidence type="ECO:0000313" key="12">
    <source>
        <dbReference type="EMBL" id="SDK06187.1"/>
    </source>
</evidence>
<dbReference type="SUPFAM" id="SSF56601">
    <property type="entry name" value="beta-lactamase/transpeptidase-like"/>
    <property type="match status" value="1"/>
</dbReference>
<dbReference type="Proteomes" id="UP000198694">
    <property type="component" value="Unassembled WGS sequence"/>
</dbReference>
<dbReference type="GO" id="GO:0071555">
    <property type="term" value="P:cell wall organization"/>
    <property type="evidence" value="ECO:0007669"/>
    <property type="project" value="UniProtKB-KW"/>
</dbReference>
<dbReference type="InterPro" id="IPR018044">
    <property type="entry name" value="Peptidase_S11"/>
</dbReference>
<gene>
    <name evidence="12" type="ORF">SAMN05216243_1824</name>
</gene>
<dbReference type="GO" id="GO:0009002">
    <property type="term" value="F:serine-type D-Ala-D-Ala carboxypeptidase activity"/>
    <property type="evidence" value="ECO:0007669"/>
    <property type="project" value="InterPro"/>
</dbReference>
<dbReference type="PANTHER" id="PTHR21581">
    <property type="entry name" value="D-ALANYL-D-ALANINE CARBOXYPEPTIDASE"/>
    <property type="match status" value="1"/>
</dbReference>
<keyword evidence="10" id="KW-0472">Membrane</keyword>
<dbReference type="Gene3D" id="3.40.710.10">
    <property type="entry name" value="DD-peptidase/beta-lactamase superfamily"/>
    <property type="match status" value="1"/>
</dbReference>
<evidence type="ECO:0000256" key="4">
    <source>
        <dbReference type="ARBA" id="ARBA00022960"/>
    </source>
</evidence>
<dbReference type="GO" id="GO:0009252">
    <property type="term" value="P:peptidoglycan biosynthetic process"/>
    <property type="evidence" value="ECO:0007669"/>
    <property type="project" value="UniProtKB-KW"/>
</dbReference>
<evidence type="ECO:0000256" key="6">
    <source>
        <dbReference type="ARBA" id="ARBA00023316"/>
    </source>
</evidence>
<keyword evidence="13" id="KW-1185">Reference proteome</keyword>
<dbReference type="PANTHER" id="PTHR21581:SF33">
    <property type="entry name" value="D-ALANYL-D-ALANINE CARBOXYPEPTIDASE DACB"/>
    <property type="match status" value="1"/>
</dbReference>
<keyword evidence="4" id="KW-0133">Cell shape</keyword>
<protein>
    <submittedName>
        <fullName evidence="12">D-alanyl-D-alanine carboxypeptidase</fullName>
    </submittedName>
</protein>
<feature type="transmembrane region" description="Helical" evidence="10">
    <location>
        <begin position="358"/>
        <end position="375"/>
    </location>
</feature>
<accession>A0A1G8YTX0</accession>
<keyword evidence="12" id="KW-0645">Protease</keyword>
<evidence type="ECO:0000313" key="13">
    <source>
        <dbReference type="Proteomes" id="UP000198694"/>
    </source>
</evidence>
<evidence type="ECO:0000256" key="10">
    <source>
        <dbReference type="SAM" id="Phobius"/>
    </source>
</evidence>
<dbReference type="GO" id="GO:0006508">
    <property type="term" value="P:proteolysis"/>
    <property type="evidence" value="ECO:0007669"/>
    <property type="project" value="InterPro"/>
</dbReference>
<keyword evidence="6" id="KW-0961">Cell wall biogenesis/degradation</keyword>
<evidence type="ECO:0000256" key="5">
    <source>
        <dbReference type="ARBA" id="ARBA00022984"/>
    </source>
</evidence>
<sequence length="384" mass="42410">MKRLSFYFIAIIIIFSIETKADAAKLDNELFSESGILIDTVTGQVLYEQNADRPMYPASLTKVATAIYAIETADLDEIVTVSAKARNVEGTRVYLEEGEQVPLKRLIQGLLLNSGNDAGVAIAEHISGSSRQFARDLNNYLEKKVGMGDTNFTNAHGLFNQEHVTTAADLAKLTQYALQNSTFKEIFGTEQLDWNGDSWSTTLYHHHKMVREIPYEGITGGKTGYVDESGHTLITTAERENISLIAVTLKTETQNQAYQDAIALLDYGFENFKTSIIPSGKEYVSPDGSSYTVEEDLYFTETKSGAVLNVGNDGTLKIKQNDKLLNTAFSLDDEADNKQSSGDVQKASSSDKVDQQSSFSTIVVIFLIGLVLLFFRKLIKRAIT</sequence>
<evidence type="ECO:0000256" key="3">
    <source>
        <dbReference type="ARBA" id="ARBA00022801"/>
    </source>
</evidence>
<reference evidence="12 13" key="1">
    <citation type="submission" date="2016-10" db="EMBL/GenBank/DDBJ databases">
        <authorList>
            <person name="de Groot N.N."/>
        </authorList>
    </citation>
    <scope>NUCLEOTIDE SEQUENCE [LARGE SCALE GENOMIC DNA]</scope>
    <source>
        <strain evidence="12 13">CGMCC 1.6502</strain>
    </source>
</reference>
<feature type="domain" description="Peptidase S11 D-alanyl-D-alanine carboxypeptidase A N-terminal" evidence="11">
    <location>
        <begin position="29"/>
        <end position="252"/>
    </location>
</feature>
<keyword evidence="2" id="KW-0732">Signal</keyword>
<dbReference type="STRING" id="407036.SAMN05216243_1824"/>
<organism evidence="12 13">
    <name type="scientific">Sediminibacillus albus</name>
    <dbReference type="NCBI Taxonomy" id="407036"/>
    <lineage>
        <taxon>Bacteria</taxon>
        <taxon>Bacillati</taxon>
        <taxon>Bacillota</taxon>
        <taxon>Bacilli</taxon>
        <taxon>Bacillales</taxon>
        <taxon>Bacillaceae</taxon>
        <taxon>Sediminibacillus</taxon>
    </lineage>
</organism>
<dbReference type="Pfam" id="PF00768">
    <property type="entry name" value="Peptidase_S11"/>
    <property type="match status" value="1"/>
</dbReference>
<feature type="active site" description="Acyl-ester intermediate" evidence="7">
    <location>
        <position position="59"/>
    </location>
</feature>
<evidence type="ECO:0000259" key="11">
    <source>
        <dbReference type="Pfam" id="PF00768"/>
    </source>
</evidence>